<proteinExistence type="predicted"/>
<dbReference type="InterPro" id="IPR050587">
    <property type="entry name" value="GNT1/Glycosyltrans_8"/>
</dbReference>
<reference evidence="1" key="1">
    <citation type="submission" date="2022-06" db="EMBL/GenBank/DDBJ databases">
        <title>Complete genome sequences of two strains of the flax pathogen Septoria linicola.</title>
        <authorList>
            <person name="Lapalu N."/>
            <person name="Simon A."/>
            <person name="Demenou B."/>
            <person name="Paumier D."/>
            <person name="Guillot M.-P."/>
            <person name="Gout L."/>
            <person name="Valade R."/>
        </authorList>
    </citation>
    <scope>NUCLEOTIDE SEQUENCE</scope>
    <source>
        <strain evidence="1">SE15195</strain>
    </source>
</reference>
<protein>
    <submittedName>
        <fullName evidence="1">Glycosyl transferase, family 8, nucleotide-diphospho-sugar transferase</fullName>
    </submittedName>
</protein>
<dbReference type="GO" id="GO:0016757">
    <property type="term" value="F:glycosyltransferase activity"/>
    <property type="evidence" value="ECO:0007669"/>
    <property type="project" value="InterPro"/>
</dbReference>
<gene>
    <name evidence="1" type="ORF">Slin15195_G022980</name>
</gene>
<name>A0A9Q9AGG5_9PEZI</name>
<dbReference type="Proteomes" id="UP001056384">
    <property type="component" value="Chromosome 2"/>
</dbReference>
<evidence type="ECO:0000313" key="2">
    <source>
        <dbReference type="Proteomes" id="UP001056384"/>
    </source>
</evidence>
<dbReference type="Gene3D" id="3.90.550.10">
    <property type="entry name" value="Spore Coat Polysaccharide Biosynthesis Protein SpsA, Chain A"/>
    <property type="match status" value="1"/>
</dbReference>
<dbReference type="Pfam" id="PF01501">
    <property type="entry name" value="Glyco_transf_8"/>
    <property type="match status" value="1"/>
</dbReference>
<keyword evidence="2" id="KW-1185">Reference proteome</keyword>
<dbReference type="SUPFAM" id="SSF53448">
    <property type="entry name" value="Nucleotide-diphospho-sugar transferases"/>
    <property type="match status" value="1"/>
</dbReference>
<dbReference type="InterPro" id="IPR029044">
    <property type="entry name" value="Nucleotide-diphossugar_trans"/>
</dbReference>
<sequence>MPKLEACQEDPSRIWITLITRASYLPGVVLLVHSLYKHGSVHPIVVQYTSALPDDCVRCLEDLAIQYPLCRQQLVEPIALPKNLKTITSRFDDTLTKLRAFEPIKDQNVLTSLKLPCTPKDVCFLDADIMIFRNPDDIFKISRPTPHWILAHHACVCNIDNDPWASPEWNVENCPCTSLVHPSALEAPAPKPKTVAQQSTYKLLNSGVFVCTPSREIWQQMDAFRVTDPRVETFAFPDQNFLDVFFEGQWKPLGWQYNAVKTHRYWHSASWRDDEVKILHYIVDKPWEKRGGQGYRGRDSVTHSWWWDEYDAWYGELSSQGESARRLLETVEGYVDTKKESA</sequence>
<organism evidence="1 2">
    <name type="scientific">Septoria linicola</name>
    <dbReference type="NCBI Taxonomy" id="215465"/>
    <lineage>
        <taxon>Eukaryota</taxon>
        <taxon>Fungi</taxon>
        <taxon>Dikarya</taxon>
        <taxon>Ascomycota</taxon>
        <taxon>Pezizomycotina</taxon>
        <taxon>Dothideomycetes</taxon>
        <taxon>Dothideomycetidae</taxon>
        <taxon>Mycosphaerellales</taxon>
        <taxon>Mycosphaerellaceae</taxon>
        <taxon>Septoria</taxon>
    </lineage>
</organism>
<dbReference type="AlphaFoldDB" id="A0A9Q9AGG5"/>
<dbReference type="PANTHER" id="PTHR11183">
    <property type="entry name" value="GLYCOGENIN SUBFAMILY MEMBER"/>
    <property type="match status" value="1"/>
</dbReference>
<dbReference type="EMBL" id="CP099419">
    <property type="protein sequence ID" value="USW48979.1"/>
    <property type="molecule type" value="Genomic_DNA"/>
</dbReference>
<dbReference type="InterPro" id="IPR002495">
    <property type="entry name" value="Glyco_trans_8"/>
</dbReference>
<evidence type="ECO:0000313" key="1">
    <source>
        <dbReference type="EMBL" id="USW48979.1"/>
    </source>
</evidence>
<accession>A0A9Q9AGG5</accession>
<keyword evidence="1" id="KW-0808">Transferase</keyword>